<dbReference type="PANTHER" id="PTHR30222:SF17">
    <property type="entry name" value="SPERMIDINE_PUTRESCINE-BINDING PERIPLASMIC PROTEIN"/>
    <property type="match status" value="1"/>
</dbReference>
<evidence type="ECO:0000256" key="3">
    <source>
        <dbReference type="ARBA" id="ARBA00022729"/>
    </source>
</evidence>
<evidence type="ECO:0000256" key="1">
    <source>
        <dbReference type="ARBA" id="ARBA00004418"/>
    </source>
</evidence>
<protein>
    <submittedName>
        <fullName evidence="5">Extracellular solute-binding protein</fullName>
    </submittedName>
</protein>
<dbReference type="AlphaFoldDB" id="A0A9D1KJE4"/>
<keyword evidence="4" id="KW-0574">Periplasm</keyword>
<keyword evidence="3" id="KW-0732">Signal</keyword>
<dbReference type="InterPro" id="IPR001188">
    <property type="entry name" value="Sperm_putr-bd"/>
</dbReference>
<dbReference type="PRINTS" id="PR00909">
    <property type="entry name" value="SPERMDNBNDNG"/>
</dbReference>
<gene>
    <name evidence="5" type="ORF">IAD46_05855</name>
</gene>
<name>A0A9D1KJE4_9MOLU</name>
<evidence type="ECO:0000256" key="2">
    <source>
        <dbReference type="ARBA" id="ARBA00022448"/>
    </source>
</evidence>
<dbReference type="GO" id="GO:0015846">
    <property type="term" value="P:polyamine transport"/>
    <property type="evidence" value="ECO:0007669"/>
    <property type="project" value="InterPro"/>
</dbReference>
<dbReference type="GO" id="GO:0042597">
    <property type="term" value="C:periplasmic space"/>
    <property type="evidence" value="ECO:0007669"/>
    <property type="project" value="UniProtKB-SubCell"/>
</dbReference>
<keyword evidence="2" id="KW-0813">Transport</keyword>
<reference evidence="5" key="2">
    <citation type="journal article" date="2021" name="PeerJ">
        <title>Extensive microbial diversity within the chicken gut microbiome revealed by metagenomics and culture.</title>
        <authorList>
            <person name="Gilroy R."/>
            <person name="Ravi A."/>
            <person name="Getino M."/>
            <person name="Pursley I."/>
            <person name="Horton D.L."/>
            <person name="Alikhan N.F."/>
            <person name="Baker D."/>
            <person name="Gharbi K."/>
            <person name="Hall N."/>
            <person name="Watson M."/>
            <person name="Adriaenssens E.M."/>
            <person name="Foster-Nyarko E."/>
            <person name="Jarju S."/>
            <person name="Secka A."/>
            <person name="Antonio M."/>
            <person name="Oren A."/>
            <person name="Chaudhuri R.R."/>
            <person name="La Ragione R."/>
            <person name="Hildebrand F."/>
            <person name="Pallen M.J."/>
        </authorList>
    </citation>
    <scope>NUCLEOTIDE SEQUENCE</scope>
    <source>
        <strain evidence="5">ChiW17-6978</strain>
    </source>
</reference>
<evidence type="ECO:0000313" key="5">
    <source>
        <dbReference type="EMBL" id="HIT50536.1"/>
    </source>
</evidence>
<reference evidence="5" key="1">
    <citation type="submission" date="2020-10" db="EMBL/GenBank/DDBJ databases">
        <authorList>
            <person name="Gilroy R."/>
        </authorList>
    </citation>
    <scope>NUCLEOTIDE SEQUENCE</scope>
    <source>
        <strain evidence="5">ChiW17-6978</strain>
    </source>
</reference>
<organism evidence="5 6">
    <name type="scientific">Candidatus Pelethenecus faecipullorum</name>
    <dbReference type="NCBI Taxonomy" id="2840900"/>
    <lineage>
        <taxon>Bacteria</taxon>
        <taxon>Bacillati</taxon>
        <taxon>Mycoplasmatota</taxon>
        <taxon>Mollicutes</taxon>
        <taxon>Candidatus Pelethenecus</taxon>
    </lineage>
</organism>
<dbReference type="GO" id="GO:0019808">
    <property type="term" value="F:polyamine binding"/>
    <property type="evidence" value="ECO:0007669"/>
    <property type="project" value="InterPro"/>
</dbReference>
<comment type="subcellular location">
    <subcellularLocation>
        <location evidence="1">Periplasm</location>
    </subcellularLocation>
</comment>
<dbReference type="Gene3D" id="3.40.190.10">
    <property type="entry name" value="Periplasmic binding protein-like II"/>
    <property type="match status" value="2"/>
</dbReference>
<dbReference type="SUPFAM" id="SSF53850">
    <property type="entry name" value="Periplasmic binding protein-like II"/>
    <property type="match status" value="1"/>
</dbReference>
<dbReference type="InterPro" id="IPR006059">
    <property type="entry name" value="SBP"/>
</dbReference>
<accession>A0A9D1KJE4</accession>
<feature type="non-terminal residue" evidence="5">
    <location>
        <position position="1"/>
    </location>
</feature>
<evidence type="ECO:0000313" key="6">
    <source>
        <dbReference type="Proteomes" id="UP000886758"/>
    </source>
</evidence>
<comment type="caution">
    <text evidence="5">The sequence shown here is derived from an EMBL/GenBank/DDBJ whole genome shotgun (WGS) entry which is preliminary data.</text>
</comment>
<proteinExistence type="predicted"/>
<dbReference type="PANTHER" id="PTHR30222">
    <property type="entry name" value="SPERMIDINE/PUTRESCINE-BINDING PERIPLASMIC PROTEIN"/>
    <property type="match status" value="1"/>
</dbReference>
<evidence type="ECO:0000256" key="4">
    <source>
        <dbReference type="ARBA" id="ARBA00022764"/>
    </source>
</evidence>
<dbReference type="Proteomes" id="UP000886758">
    <property type="component" value="Unassembled WGS sequence"/>
</dbReference>
<dbReference type="Pfam" id="PF13416">
    <property type="entry name" value="SBP_bac_8"/>
    <property type="match status" value="1"/>
</dbReference>
<dbReference type="EMBL" id="DVLF01000181">
    <property type="protein sequence ID" value="HIT50536.1"/>
    <property type="molecule type" value="Genomic_DNA"/>
</dbReference>
<sequence length="315" mass="35858">DSNEQMYQNILNRQAEYDLVIPSDYMLDQMKEDGLIKKLDYTRLSNYQEGMFVDELETLMSSADCSNYQGYYIPYFWGSLGIMYSKRKAGVEEAVLEHGFKVLFEHDLLPSGATVGMYNVSRDALAAAEMYLGYSLNETDKTKIDECMDLLKNTAFDAWGTDDLKIKVSSGNLDVALVYSGDFFDAYYADIESGLEDKAALYSIYAPTDHNNVFFDAMAIPVTATAEDLAYEFLNHMLDHDQSYTNAEFVGYCPTLESVYDEIKSSEDWEETLQIEAYDPVRILTTPGSVAEVYRYLGSDIYEYMEQKFIEVITG</sequence>